<organism evidence="2 3">
    <name type="scientific">Strigamia maritima</name>
    <name type="common">European centipede</name>
    <name type="synonym">Geophilus maritimus</name>
    <dbReference type="NCBI Taxonomy" id="126957"/>
    <lineage>
        <taxon>Eukaryota</taxon>
        <taxon>Metazoa</taxon>
        <taxon>Ecdysozoa</taxon>
        <taxon>Arthropoda</taxon>
        <taxon>Myriapoda</taxon>
        <taxon>Chilopoda</taxon>
        <taxon>Pleurostigmophora</taxon>
        <taxon>Geophilomorpha</taxon>
        <taxon>Linotaeniidae</taxon>
        <taxon>Strigamia</taxon>
    </lineage>
</organism>
<evidence type="ECO:0000256" key="1">
    <source>
        <dbReference type="SAM" id="Phobius"/>
    </source>
</evidence>
<dbReference type="EMBL" id="JH431785">
    <property type="status" value="NOT_ANNOTATED_CDS"/>
    <property type="molecule type" value="Genomic_DNA"/>
</dbReference>
<name>T1J1H6_STRMM</name>
<keyword evidence="3" id="KW-1185">Reference proteome</keyword>
<feature type="transmembrane region" description="Helical" evidence="1">
    <location>
        <begin position="56"/>
        <end position="73"/>
    </location>
</feature>
<feature type="transmembrane region" description="Helical" evidence="1">
    <location>
        <begin position="121"/>
        <end position="145"/>
    </location>
</feature>
<feature type="transmembrane region" description="Helical" evidence="1">
    <location>
        <begin position="21"/>
        <end position="44"/>
    </location>
</feature>
<accession>T1J1H6</accession>
<evidence type="ECO:0000313" key="3">
    <source>
        <dbReference type="Proteomes" id="UP000014500"/>
    </source>
</evidence>
<keyword evidence="1" id="KW-0472">Membrane</keyword>
<keyword evidence="1" id="KW-1133">Transmembrane helix</keyword>
<dbReference type="AlphaFoldDB" id="T1J1H6"/>
<dbReference type="HOGENOM" id="CLU_1246753_0_0_1"/>
<reference evidence="3" key="1">
    <citation type="submission" date="2011-05" db="EMBL/GenBank/DDBJ databases">
        <authorList>
            <person name="Richards S.R."/>
            <person name="Qu J."/>
            <person name="Jiang H."/>
            <person name="Jhangiani S.N."/>
            <person name="Agravi P."/>
            <person name="Goodspeed R."/>
            <person name="Gross S."/>
            <person name="Mandapat C."/>
            <person name="Jackson L."/>
            <person name="Mathew T."/>
            <person name="Pu L."/>
            <person name="Thornton R."/>
            <person name="Saada N."/>
            <person name="Wilczek-Boney K.B."/>
            <person name="Lee S."/>
            <person name="Kovar C."/>
            <person name="Wu Y."/>
            <person name="Scherer S.E."/>
            <person name="Worley K.C."/>
            <person name="Muzny D.M."/>
            <person name="Gibbs R."/>
        </authorList>
    </citation>
    <scope>NUCLEOTIDE SEQUENCE</scope>
    <source>
        <strain evidence="3">Brora</strain>
    </source>
</reference>
<evidence type="ECO:0000313" key="2">
    <source>
        <dbReference type="EnsemblMetazoa" id="SMAR007395-PA"/>
    </source>
</evidence>
<feature type="transmembrane region" description="Helical" evidence="1">
    <location>
        <begin position="85"/>
        <end position="109"/>
    </location>
</feature>
<dbReference type="EnsemblMetazoa" id="SMAR007395-RA">
    <property type="protein sequence ID" value="SMAR007395-PA"/>
    <property type="gene ID" value="SMAR007395"/>
</dbReference>
<reference evidence="2" key="2">
    <citation type="submission" date="2015-02" db="UniProtKB">
        <authorList>
            <consortium name="EnsemblMetazoa"/>
        </authorList>
    </citation>
    <scope>IDENTIFICATION</scope>
</reference>
<keyword evidence="1" id="KW-0812">Transmembrane</keyword>
<protein>
    <submittedName>
        <fullName evidence="2">Uncharacterized protein</fullName>
    </submittedName>
</protein>
<proteinExistence type="predicted"/>
<dbReference type="Proteomes" id="UP000014500">
    <property type="component" value="Unassembled WGS sequence"/>
</dbReference>
<sequence>MSGKDSAADLVFPTPTPTNSFSFAAALCKLVLGPLAVVFAGMALLVDADLARVGSGFWAGAVATTAGAIGVCVRSAHAHRPRIGLVAWTGLSLGSSALLIVLAGTGLAHDSMAAGRTWPPALAANAVLLAIATADCLASIVALAVELGTNHERHFVSASANDYRLIHWLQTQRHLLVSIFSQLYPTIRARNSSELFCIVPKVYIVVSYLNLLVEPSQKIIVS</sequence>